<dbReference type="VEuPathDB" id="FungiDB:CLCR_01073"/>
<dbReference type="PROSITE" id="PS50069">
    <property type="entry name" value="CULLIN_2"/>
    <property type="match status" value="1"/>
</dbReference>
<dbReference type="PANTHER" id="PTHR11932">
    <property type="entry name" value="CULLIN"/>
    <property type="match status" value="1"/>
</dbReference>
<evidence type="ECO:0000256" key="2">
    <source>
        <dbReference type="ARBA" id="ARBA00022499"/>
    </source>
</evidence>
<dbReference type="FunFam" id="3.30.230.130:FF:000011">
    <property type="entry name" value="SCF ubiquitin ligase subunit CulC, putative"/>
    <property type="match status" value="1"/>
</dbReference>
<dbReference type="InterPro" id="IPR016159">
    <property type="entry name" value="Cullin_repeat-like_dom_sf"/>
</dbReference>
<dbReference type="VEuPathDB" id="FungiDB:G647_09130"/>
<keyword evidence="9" id="KW-1185">Reference proteome</keyword>
<dbReference type="STRING" id="86049.A0A1C1CD22"/>
<dbReference type="InterPro" id="IPR059120">
    <property type="entry name" value="Cullin-like_AB"/>
</dbReference>
<feature type="domain" description="Cullin family profile" evidence="7">
    <location>
        <begin position="444"/>
        <end position="690"/>
    </location>
</feature>
<dbReference type="eggNOG" id="KOG2166">
    <property type="taxonomic scope" value="Eukaryota"/>
</dbReference>
<gene>
    <name evidence="8" type="primary">cul3b</name>
    <name evidence="8" type="ORF">CLCR_01073</name>
</gene>
<dbReference type="FunFam" id="1.20.1310.10:FF:000002">
    <property type="entry name" value="cullin-3 isoform X1"/>
    <property type="match status" value="1"/>
</dbReference>
<evidence type="ECO:0000256" key="3">
    <source>
        <dbReference type="ARBA" id="ARBA00022843"/>
    </source>
</evidence>
<dbReference type="Pfam" id="PF10557">
    <property type="entry name" value="Cullin_Nedd8"/>
    <property type="match status" value="1"/>
</dbReference>
<dbReference type="Pfam" id="PF26557">
    <property type="entry name" value="Cullin_AB"/>
    <property type="match status" value="1"/>
</dbReference>
<dbReference type="EMBL" id="LGRB01000016">
    <property type="protein sequence ID" value="OCT46399.1"/>
    <property type="molecule type" value="Genomic_DNA"/>
</dbReference>
<evidence type="ECO:0000313" key="8">
    <source>
        <dbReference type="EMBL" id="OCT46399.1"/>
    </source>
</evidence>
<dbReference type="GO" id="GO:0006511">
    <property type="term" value="P:ubiquitin-dependent protein catabolic process"/>
    <property type="evidence" value="ECO:0007669"/>
    <property type="project" value="InterPro"/>
</dbReference>
<dbReference type="InterPro" id="IPR045093">
    <property type="entry name" value="Cullin"/>
</dbReference>
<sequence length="826" mass="94617">MLAKKGGAKIRAPRRGLTKDDVDFDAIWGTLSVAFQEIFAKNASKLSFEELFRNAYKLVLKKKQDLLYDKVVQLIETWLRGTVRVKIYSFITPALLASALGPNDSVPSQENRVAGERFIKTLRDAFNDHQLCTGMITDVLMYMPKKDRIMEQEKKRPPIFATSMALFQKEVLNTPLDTDPAVNVLSLLEMVLLDMIKMERNNETIDRPLVRGCCYMLEGLYESFTEDESSKLYLTSFEPKFLQTSREFYNKEGRTLLVEADATTFCTKARKRISEEQERCQQTISKITEQKIKSVVEKELISANIKDVINMEGTGVQNMLDNDKIQDLANVYELLSRVDPRKGALRDVIKRRVIELGTDINKSANVMGDGPGPKAPQKAGADGKGIQQEKALSQQTQAAISWVEQVLALKAKFDRLWIEAFERDSVLEKALENSFQDFININERSPEHLSLFLDEYLKRGGKDKSEAEVDAILDNGILLLQYLANKDTFEIYYKRHMAKRLLMKRSVSREMERQMLSKMKMKIGNQFTQKLEGLIRDTETSDDLNLKYKEHVQKLGDPDPKRVDLDCRVLTTTIWPFESLSKPDEEESRTECKFPASVERVRQRFQNFYLEKHTGRKLTWMPGLGDADMRATFTTGGKTRRYELNVSTYAMVILMLFNDVPAGESLTFDQIAAETNIPKPELIRNLQSLSLVAKWRVLRKEPVTKDVKPTDKFYFNEDFSSQFLKIKVSVVAGGGGNRVENQDERRATQKRTDEERGIVIEAAIVRIMKSRKTLSHSQLMTETLGQISSRFQPDVNMIKKKIEGLIEKEYLERGSDPGKPTYNYLA</sequence>
<dbReference type="InterPro" id="IPR016158">
    <property type="entry name" value="Cullin_homology"/>
</dbReference>
<comment type="similarity">
    <text evidence="1 4 5">Belongs to the cullin family.</text>
</comment>
<dbReference type="Gene3D" id="3.30.230.130">
    <property type="entry name" value="Cullin, Chain C, Domain 2"/>
    <property type="match status" value="1"/>
</dbReference>
<dbReference type="FunFam" id="1.10.10.10:FF:000014">
    <property type="entry name" value="Cullin 1"/>
    <property type="match status" value="1"/>
</dbReference>
<dbReference type="Gene3D" id="1.20.1310.10">
    <property type="entry name" value="Cullin Repeats"/>
    <property type="match status" value="4"/>
</dbReference>
<protein>
    <submittedName>
        <fullName evidence="8">Cullin-3-B</fullName>
    </submittedName>
</protein>
<accession>A0A1C1CD22</accession>
<dbReference type="FunFam" id="1.20.1310.10:FF:000001">
    <property type="entry name" value="Cullin 3"/>
    <property type="match status" value="1"/>
</dbReference>
<dbReference type="SMART" id="SM00182">
    <property type="entry name" value="CULLIN"/>
    <property type="match status" value="1"/>
</dbReference>
<keyword evidence="3" id="KW-0832">Ubl conjugation</keyword>
<evidence type="ECO:0000313" key="9">
    <source>
        <dbReference type="Proteomes" id="UP000094526"/>
    </source>
</evidence>
<dbReference type="Proteomes" id="UP000094526">
    <property type="component" value="Unassembled WGS sequence"/>
</dbReference>
<dbReference type="OrthoDB" id="27073at2759"/>
<dbReference type="InterPro" id="IPR036317">
    <property type="entry name" value="Cullin_homology_sf"/>
</dbReference>
<dbReference type="FunFam" id="1.20.1310.10:FF:000036">
    <property type="entry name" value="SCF ubiquitin ligase subunit CulC, putative"/>
    <property type="match status" value="1"/>
</dbReference>
<dbReference type="InterPro" id="IPR019559">
    <property type="entry name" value="Cullin_neddylation_domain"/>
</dbReference>
<dbReference type="Gene3D" id="1.10.10.10">
    <property type="entry name" value="Winged helix-like DNA-binding domain superfamily/Winged helix DNA-binding domain"/>
    <property type="match status" value="1"/>
</dbReference>
<feature type="region of interest" description="Disordered" evidence="6">
    <location>
        <begin position="364"/>
        <end position="384"/>
    </location>
</feature>
<evidence type="ECO:0000256" key="5">
    <source>
        <dbReference type="RuleBase" id="RU003829"/>
    </source>
</evidence>
<dbReference type="AlphaFoldDB" id="A0A1C1CD22"/>
<dbReference type="SUPFAM" id="SSF74788">
    <property type="entry name" value="Cullin repeat-like"/>
    <property type="match status" value="1"/>
</dbReference>
<keyword evidence="2" id="KW-1017">Isopeptide bond</keyword>
<name>A0A1C1CD22_9EURO</name>
<evidence type="ECO:0000256" key="1">
    <source>
        <dbReference type="ARBA" id="ARBA00006019"/>
    </source>
</evidence>
<dbReference type="InterPro" id="IPR036388">
    <property type="entry name" value="WH-like_DNA-bd_sf"/>
</dbReference>
<proteinExistence type="inferred from homology"/>
<dbReference type="InterPro" id="IPR036390">
    <property type="entry name" value="WH_DNA-bd_sf"/>
</dbReference>
<dbReference type="Pfam" id="PF00888">
    <property type="entry name" value="Cullin"/>
    <property type="match status" value="1"/>
</dbReference>
<organism evidence="8 9">
    <name type="scientific">Cladophialophora carrionii</name>
    <dbReference type="NCBI Taxonomy" id="86049"/>
    <lineage>
        <taxon>Eukaryota</taxon>
        <taxon>Fungi</taxon>
        <taxon>Dikarya</taxon>
        <taxon>Ascomycota</taxon>
        <taxon>Pezizomycotina</taxon>
        <taxon>Eurotiomycetes</taxon>
        <taxon>Chaetothyriomycetidae</taxon>
        <taxon>Chaetothyriales</taxon>
        <taxon>Herpotrichiellaceae</taxon>
        <taxon>Cladophialophora</taxon>
    </lineage>
</organism>
<reference evidence="9" key="1">
    <citation type="submission" date="2015-07" db="EMBL/GenBank/DDBJ databases">
        <authorList>
            <person name="Teixeira M.M."/>
            <person name="Souza R.C."/>
            <person name="Almeida L.G."/>
            <person name="Vicente V.A."/>
            <person name="de Hoog S."/>
            <person name="Bocca A.L."/>
            <person name="de Almeida S.R."/>
            <person name="Vasconcelos A.T."/>
            <person name="Felipe M.S."/>
        </authorList>
    </citation>
    <scope>NUCLEOTIDE SEQUENCE [LARGE SCALE GENOMIC DNA]</scope>
    <source>
        <strain evidence="9">KSF</strain>
    </source>
</reference>
<dbReference type="InterPro" id="IPR001373">
    <property type="entry name" value="Cullin_N"/>
</dbReference>
<comment type="caution">
    <text evidence="8">The sequence shown here is derived from an EMBL/GenBank/DDBJ whole genome shotgun (WGS) entry which is preliminary data.</text>
</comment>
<evidence type="ECO:0000256" key="6">
    <source>
        <dbReference type="SAM" id="MobiDB-lite"/>
    </source>
</evidence>
<evidence type="ECO:0000256" key="4">
    <source>
        <dbReference type="PROSITE-ProRule" id="PRU00330"/>
    </source>
</evidence>
<dbReference type="SMART" id="SM00884">
    <property type="entry name" value="Cullin_Nedd8"/>
    <property type="match status" value="1"/>
</dbReference>
<dbReference type="SUPFAM" id="SSF75632">
    <property type="entry name" value="Cullin homology domain"/>
    <property type="match status" value="1"/>
</dbReference>
<evidence type="ECO:0000259" key="7">
    <source>
        <dbReference type="PROSITE" id="PS50069"/>
    </source>
</evidence>
<dbReference type="GO" id="GO:0031625">
    <property type="term" value="F:ubiquitin protein ligase binding"/>
    <property type="evidence" value="ECO:0007669"/>
    <property type="project" value="InterPro"/>
</dbReference>
<dbReference type="SUPFAM" id="SSF46785">
    <property type="entry name" value="Winged helix' DNA-binding domain"/>
    <property type="match status" value="1"/>
</dbReference>